<evidence type="ECO:0000256" key="7">
    <source>
        <dbReference type="SAM" id="Phobius"/>
    </source>
</evidence>
<reference evidence="8 9" key="1">
    <citation type="submission" date="2021-01" db="EMBL/GenBank/DDBJ databases">
        <title>Genomic Encyclopedia of Type Strains, Phase IV (KMG-IV): sequencing the most valuable type-strain genomes for metagenomic binning, comparative biology and taxonomic classification.</title>
        <authorList>
            <person name="Goeker M."/>
        </authorList>
    </citation>
    <scope>NUCLEOTIDE SEQUENCE [LARGE SCALE GENOMIC DNA]</scope>
    <source>
        <strain evidence="8 9">DSM 23711</strain>
    </source>
</reference>
<feature type="transmembrane region" description="Helical" evidence="7">
    <location>
        <begin position="64"/>
        <end position="85"/>
    </location>
</feature>
<feature type="transmembrane region" description="Helical" evidence="7">
    <location>
        <begin position="195"/>
        <end position="215"/>
    </location>
</feature>
<dbReference type="Proteomes" id="UP001296943">
    <property type="component" value="Unassembled WGS sequence"/>
</dbReference>
<dbReference type="PANTHER" id="PTHR43414">
    <property type="entry name" value="MULTIDRUG RESISTANCE PROTEIN MDTG"/>
    <property type="match status" value="1"/>
</dbReference>
<organism evidence="8 9">
    <name type="scientific">Aquibacillus albus</name>
    <dbReference type="NCBI Taxonomy" id="1168171"/>
    <lineage>
        <taxon>Bacteria</taxon>
        <taxon>Bacillati</taxon>
        <taxon>Bacillota</taxon>
        <taxon>Bacilli</taxon>
        <taxon>Bacillales</taxon>
        <taxon>Bacillaceae</taxon>
        <taxon>Aquibacillus</taxon>
    </lineage>
</organism>
<keyword evidence="3" id="KW-1003">Cell membrane</keyword>
<feature type="transmembrane region" description="Helical" evidence="7">
    <location>
        <begin position="131"/>
        <end position="154"/>
    </location>
</feature>
<keyword evidence="4 7" id="KW-0812">Transmembrane</keyword>
<proteinExistence type="predicted"/>
<dbReference type="PANTHER" id="PTHR43414:SF1">
    <property type="entry name" value="PEPTIDE PERMEASE"/>
    <property type="match status" value="1"/>
</dbReference>
<dbReference type="Gene3D" id="1.20.1250.20">
    <property type="entry name" value="MFS general substrate transporter like domains"/>
    <property type="match status" value="1"/>
</dbReference>
<evidence type="ECO:0000313" key="9">
    <source>
        <dbReference type="Proteomes" id="UP001296943"/>
    </source>
</evidence>
<sequence>MGFISKGNIHTKSTLNSKQKYQRLIFRKEILQVLISGALIAMLIQGTLTSTISFAIEFHFSKHFYVFSLLIGATSLAGFLQAMRWSWEPFLARMFGSWSDGPKGRLPPFLISLCIASLGFIGITWKLPIMIWVTFPFITLLAATALTTLIDSIAADMAAKTDTQTVMTYHSVSLDLGAALGPFISYILIELNHGLYITYFGGAFIFICLFVWWIFEDRRIKNYLDKSKIIDDEVGI</sequence>
<feature type="transmembrane region" description="Helical" evidence="7">
    <location>
        <begin position="166"/>
        <end position="189"/>
    </location>
</feature>
<dbReference type="SUPFAM" id="SSF103473">
    <property type="entry name" value="MFS general substrate transporter"/>
    <property type="match status" value="1"/>
</dbReference>
<evidence type="ECO:0000256" key="1">
    <source>
        <dbReference type="ARBA" id="ARBA00004651"/>
    </source>
</evidence>
<evidence type="ECO:0008006" key="10">
    <source>
        <dbReference type="Google" id="ProtNLM"/>
    </source>
</evidence>
<keyword evidence="2" id="KW-0813">Transport</keyword>
<keyword evidence="9" id="KW-1185">Reference proteome</keyword>
<evidence type="ECO:0000256" key="3">
    <source>
        <dbReference type="ARBA" id="ARBA00022475"/>
    </source>
</evidence>
<name>A0ABS2N5N1_9BACI</name>
<comment type="caution">
    <text evidence="8">The sequence shown here is derived from an EMBL/GenBank/DDBJ whole genome shotgun (WGS) entry which is preliminary data.</text>
</comment>
<dbReference type="InterPro" id="IPR036259">
    <property type="entry name" value="MFS_trans_sf"/>
</dbReference>
<dbReference type="Pfam" id="PF07690">
    <property type="entry name" value="MFS_1"/>
    <property type="match status" value="1"/>
</dbReference>
<keyword evidence="5 7" id="KW-1133">Transmembrane helix</keyword>
<evidence type="ECO:0000256" key="5">
    <source>
        <dbReference type="ARBA" id="ARBA00022989"/>
    </source>
</evidence>
<evidence type="ECO:0000256" key="2">
    <source>
        <dbReference type="ARBA" id="ARBA00022448"/>
    </source>
</evidence>
<accession>A0ABS2N5N1</accession>
<evidence type="ECO:0000256" key="6">
    <source>
        <dbReference type="ARBA" id="ARBA00023136"/>
    </source>
</evidence>
<comment type="subcellular location">
    <subcellularLocation>
        <location evidence="1">Cell membrane</location>
        <topology evidence="1">Multi-pass membrane protein</topology>
    </subcellularLocation>
</comment>
<feature type="transmembrane region" description="Helical" evidence="7">
    <location>
        <begin position="30"/>
        <end position="52"/>
    </location>
</feature>
<dbReference type="InterPro" id="IPR011701">
    <property type="entry name" value="MFS"/>
</dbReference>
<protein>
    <recommendedName>
        <fullName evidence="10">MFS transporter</fullName>
    </recommendedName>
</protein>
<gene>
    <name evidence="8" type="ORF">JOC48_003746</name>
</gene>
<dbReference type="EMBL" id="JAFBDR010000028">
    <property type="protein sequence ID" value="MBM7573195.1"/>
    <property type="molecule type" value="Genomic_DNA"/>
</dbReference>
<evidence type="ECO:0000313" key="8">
    <source>
        <dbReference type="EMBL" id="MBM7573195.1"/>
    </source>
</evidence>
<keyword evidence="6 7" id="KW-0472">Membrane</keyword>
<evidence type="ECO:0000256" key="4">
    <source>
        <dbReference type="ARBA" id="ARBA00022692"/>
    </source>
</evidence>
<feature type="transmembrane region" description="Helical" evidence="7">
    <location>
        <begin position="106"/>
        <end position="125"/>
    </location>
</feature>